<dbReference type="SUPFAM" id="SSF53254">
    <property type="entry name" value="Phosphoglycerate mutase-like"/>
    <property type="match status" value="1"/>
</dbReference>
<dbReference type="PANTHER" id="PTHR11931">
    <property type="entry name" value="PHOSPHOGLYCERATE MUTASE"/>
    <property type="match status" value="1"/>
</dbReference>
<dbReference type="Proteomes" id="UP000014216">
    <property type="component" value="Unassembled WGS sequence"/>
</dbReference>
<evidence type="ECO:0000256" key="5">
    <source>
        <dbReference type="ARBA" id="ARBA00023235"/>
    </source>
</evidence>
<keyword evidence="3" id="KW-0312">Gluconeogenesis</keyword>
<feature type="active site" description="Tele-phosphohistidine intermediate" evidence="6">
    <location>
        <position position="24"/>
    </location>
</feature>
<evidence type="ECO:0000256" key="7">
    <source>
        <dbReference type="PIRSR" id="PIRSR613078-2"/>
    </source>
</evidence>
<accession>S0G176</accession>
<dbReference type="AlphaFoldDB" id="S0G176"/>
<dbReference type="Pfam" id="PF00300">
    <property type="entry name" value="His_Phos_1"/>
    <property type="match status" value="1"/>
</dbReference>
<gene>
    <name evidence="9" type="primary">gpm</name>
    <name evidence="9" type="ORF">Dpo_11c00940</name>
</gene>
<keyword evidence="10" id="KW-1185">Reference proteome</keyword>
<keyword evidence="4" id="KW-0324">Glycolysis</keyword>
<protein>
    <recommendedName>
        <fullName evidence="2">phosphoglycerate mutase (2,3-diphosphoglycerate-dependent)</fullName>
        <ecNumber evidence="2">5.4.2.11</ecNumber>
    </recommendedName>
</protein>
<dbReference type="InterPro" id="IPR013078">
    <property type="entry name" value="His_Pase_superF_clade-1"/>
</dbReference>
<dbReference type="EC" id="5.4.2.11" evidence="2"/>
<evidence type="ECO:0000313" key="9">
    <source>
        <dbReference type="EMBL" id="EMS77952.1"/>
    </source>
</evidence>
<evidence type="ECO:0000256" key="4">
    <source>
        <dbReference type="ARBA" id="ARBA00023152"/>
    </source>
</evidence>
<evidence type="ECO:0000313" key="10">
    <source>
        <dbReference type="Proteomes" id="UP000014216"/>
    </source>
</evidence>
<dbReference type="InterPro" id="IPR029033">
    <property type="entry name" value="His_PPase_superfam"/>
</dbReference>
<keyword evidence="5 9" id="KW-0413">Isomerase</keyword>
<feature type="region of interest" description="Disordered" evidence="8">
    <location>
        <begin position="206"/>
        <end position="230"/>
    </location>
</feature>
<dbReference type="GO" id="GO:0004619">
    <property type="term" value="F:phosphoglycerate mutase activity"/>
    <property type="evidence" value="ECO:0007669"/>
    <property type="project" value="UniProtKB-EC"/>
</dbReference>
<dbReference type="GO" id="GO:0006096">
    <property type="term" value="P:glycolytic process"/>
    <property type="evidence" value="ECO:0007669"/>
    <property type="project" value="UniProtKB-KW"/>
</dbReference>
<evidence type="ECO:0000256" key="6">
    <source>
        <dbReference type="PIRSR" id="PIRSR613078-1"/>
    </source>
</evidence>
<organism evidence="9 10">
    <name type="scientific">Desulfotignum phosphitoxidans DSM 13687</name>
    <dbReference type="NCBI Taxonomy" id="1286635"/>
    <lineage>
        <taxon>Bacteria</taxon>
        <taxon>Pseudomonadati</taxon>
        <taxon>Thermodesulfobacteriota</taxon>
        <taxon>Desulfobacteria</taxon>
        <taxon>Desulfobacterales</taxon>
        <taxon>Desulfobacteraceae</taxon>
        <taxon>Desulfotignum</taxon>
    </lineage>
</organism>
<evidence type="ECO:0000256" key="3">
    <source>
        <dbReference type="ARBA" id="ARBA00022432"/>
    </source>
</evidence>
<feature type="active site" description="Proton donor/acceptor" evidence="6">
    <location>
        <position position="95"/>
    </location>
</feature>
<feature type="binding site" evidence="7">
    <location>
        <position position="73"/>
    </location>
    <ligand>
        <name>substrate</name>
    </ligand>
</feature>
<comment type="caution">
    <text evidence="9">The sequence shown here is derived from an EMBL/GenBank/DDBJ whole genome shotgun (WGS) entry which is preliminary data.</text>
</comment>
<evidence type="ECO:0000256" key="2">
    <source>
        <dbReference type="ARBA" id="ARBA00012028"/>
    </source>
</evidence>
<name>S0G176_9BACT</name>
<sequence length="230" mass="25897">MKPPQVNPLQKYLQTDGFFFLLRHGQIAGSGTRRFIGISDVDLDDTGISQAAYWQHAFSPLKIDTIYTSCLSRCRDMARRIAGNRKIVSHPALNEINLGQWEGRPFDEIKRRNPEGFKQRGEHLDTFRPPDGESFHDVQCRAVPFLTRCLEKPGTPLFVTHAGVIRVILCHISGLAVKNLFQFNVSYGQLFVIQTCGKSHGTPLTDLDDLSHDADPDFRRGLGPDGKSHR</sequence>
<proteinExistence type="inferred from homology"/>
<dbReference type="Gene3D" id="3.40.50.1240">
    <property type="entry name" value="Phosphoglycerate mutase-like"/>
    <property type="match status" value="1"/>
</dbReference>
<dbReference type="InterPro" id="IPR005952">
    <property type="entry name" value="Phosphogly_mut1"/>
</dbReference>
<evidence type="ECO:0000256" key="8">
    <source>
        <dbReference type="SAM" id="MobiDB-lite"/>
    </source>
</evidence>
<feature type="compositionally biased region" description="Basic and acidic residues" evidence="8">
    <location>
        <begin position="209"/>
        <end position="222"/>
    </location>
</feature>
<dbReference type="SMART" id="SM00855">
    <property type="entry name" value="PGAM"/>
    <property type="match status" value="1"/>
</dbReference>
<evidence type="ECO:0000256" key="1">
    <source>
        <dbReference type="ARBA" id="ARBA00006717"/>
    </source>
</evidence>
<dbReference type="EMBL" id="APJX01000011">
    <property type="protein sequence ID" value="EMS77952.1"/>
    <property type="molecule type" value="Genomic_DNA"/>
</dbReference>
<dbReference type="CDD" id="cd07067">
    <property type="entry name" value="HP_PGM_like"/>
    <property type="match status" value="1"/>
</dbReference>
<comment type="similarity">
    <text evidence="1">Belongs to the phosphoglycerate mutase family. BPG-dependent PGAM subfamily.</text>
</comment>
<dbReference type="GO" id="GO:0006094">
    <property type="term" value="P:gluconeogenesis"/>
    <property type="evidence" value="ECO:0007669"/>
    <property type="project" value="UniProtKB-KW"/>
</dbReference>
<reference evidence="9 10" key="1">
    <citation type="journal article" date="2013" name="Genome Announc.">
        <title>Draft Genome Sequence of Desulfotignum phosphitoxidans DSM 13687 Strain FiPS-3.</title>
        <authorList>
            <person name="Poehlein A."/>
            <person name="Daniel R."/>
            <person name="Simeonova D.D."/>
        </authorList>
    </citation>
    <scope>NUCLEOTIDE SEQUENCE [LARGE SCALE GENOMIC DNA]</scope>
    <source>
        <strain evidence="9 10">DSM 13687</strain>
    </source>
</reference>